<dbReference type="FunFam" id="3.40.50.2000:FF:000072">
    <property type="entry name" value="Glycosyl transferase"/>
    <property type="match status" value="1"/>
</dbReference>
<sequence length="413" mass="46478">MTRLLQNHLRSGKVARVLFFNAGSEGHINPTIGVVQELISRGEEVVYFTIEAFRERIEKTGATVRTIDGEKFIEAFLSGGRNYLLERINGLLHTVDIVIPSVLEQIKGEHFDYIIHDSMFGCGRMLAQILKLPAINSCTSFGQTKATFDKMLEQLSKEITPEIGKPIQDEFQRLTAMVKEKYDVEIHSAYEVFCNPAPLSIVYTTREFQPFKEAFDQTYKFVGPSISSRIKQDNFDLADIKGKSPLYISLGTVFNRSLDFYKLCFEAFGNSDHTVVMSVGQQTPLIELGEIPKNFIVKKYVPQTDVLKYTKLFITHGGMNSTNEGLYYGVPLIVIPQSADQPMIAGQVANIGAGITLQMQSLTANQLREAADHVLNDPTFHKTVSSLKESFQKSGGYHQAVDEIFKFKRQYDI</sequence>
<dbReference type="AlphaFoldDB" id="A0AAN2PLI1"/>
<dbReference type="GO" id="GO:0033072">
    <property type="term" value="P:vancomycin biosynthetic process"/>
    <property type="evidence" value="ECO:0007669"/>
    <property type="project" value="UniProtKB-ARBA"/>
</dbReference>
<reference evidence="5 6" key="1">
    <citation type="journal article" date="2014" name="Genome Announc.">
        <title>Genome Sequence of Bacillus simplex Strain P558, Isolated from a Human Fecal Sample.</title>
        <authorList>
            <person name="Croce O."/>
            <person name="Hugon P."/>
            <person name="Lagier J.C."/>
            <person name="Bibi F."/>
            <person name="Robert C."/>
            <person name="Azhar E.I."/>
            <person name="Raoult D."/>
            <person name="Fournier P.E."/>
        </authorList>
    </citation>
    <scope>NUCLEOTIDE SEQUENCE [LARGE SCALE GENOMIC DNA]</scope>
    <source>
        <strain evidence="5 6">P558</strain>
    </source>
</reference>
<keyword evidence="2" id="KW-0328">Glycosyltransferase</keyword>
<dbReference type="GO" id="GO:0008194">
    <property type="term" value="F:UDP-glycosyltransferase activity"/>
    <property type="evidence" value="ECO:0007669"/>
    <property type="project" value="InterPro"/>
</dbReference>
<dbReference type="InterPro" id="IPR006326">
    <property type="entry name" value="UDPGT_MGT-like"/>
</dbReference>
<comment type="caution">
    <text evidence="5">The sequence shown here is derived from an EMBL/GenBank/DDBJ whole genome shotgun (WGS) entry which is preliminary data.</text>
</comment>
<dbReference type="InterPro" id="IPR002213">
    <property type="entry name" value="UDP_glucos_trans"/>
</dbReference>
<dbReference type="InterPro" id="IPR004276">
    <property type="entry name" value="GlycoTrans_28_N"/>
</dbReference>
<dbReference type="EMBL" id="CCXW01000001">
    <property type="protein sequence ID" value="CEG34698.1"/>
    <property type="molecule type" value="Genomic_DNA"/>
</dbReference>
<organism evidence="5 6">
    <name type="scientific">Peribacillus simplex</name>
    <dbReference type="NCBI Taxonomy" id="1478"/>
    <lineage>
        <taxon>Bacteria</taxon>
        <taxon>Bacillati</taxon>
        <taxon>Bacillota</taxon>
        <taxon>Bacilli</taxon>
        <taxon>Bacillales</taxon>
        <taxon>Bacillaceae</taxon>
        <taxon>Peribacillus</taxon>
    </lineage>
</organism>
<evidence type="ECO:0000259" key="4">
    <source>
        <dbReference type="Pfam" id="PF03033"/>
    </source>
</evidence>
<dbReference type="Pfam" id="PF03033">
    <property type="entry name" value="Glyco_transf_28"/>
    <property type="match status" value="1"/>
</dbReference>
<feature type="domain" description="Glycosyltransferase family 28 N-terminal" evidence="4">
    <location>
        <begin position="19"/>
        <end position="84"/>
    </location>
</feature>
<dbReference type="Gene3D" id="3.40.50.2000">
    <property type="entry name" value="Glycogen Phosphorylase B"/>
    <property type="match status" value="2"/>
</dbReference>
<evidence type="ECO:0000313" key="6">
    <source>
        <dbReference type="Proteomes" id="UP000182110"/>
    </source>
</evidence>
<dbReference type="GO" id="GO:0005975">
    <property type="term" value="P:carbohydrate metabolic process"/>
    <property type="evidence" value="ECO:0007669"/>
    <property type="project" value="InterPro"/>
</dbReference>
<accession>A0AAN2PLI1</accession>
<dbReference type="Pfam" id="PF00201">
    <property type="entry name" value="UDPGT"/>
    <property type="match status" value="1"/>
</dbReference>
<dbReference type="GO" id="GO:0016758">
    <property type="term" value="F:hexosyltransferase activity"/>
    <property type="evidence" value="ECO:0007669"/>
    <property type="project" value="InterPro"/>
</dbReference>
<dbReference type="Proteomes" id="UP000182110">
    <property type="component" value="Unassembled WGS sequence"/>
</dbReference>
<dbReference type="SUPFAM" id="SSF53756">
    <property type="entry name" value="UDP-Glycosyltransferase/glycogen phosphorylase"/>
    <property type="match status" value="1"/>
</dbReference>
<evidence type="ECO:0000256" key="3">
    <source>
        <dbReference type="ARBA" id="ARBA00022679"/>
    </source>
</evidence>
<dbReference type="InterPro" id="IPR050271">
    <property type="entry name" value="UDP-glycosyltransferase"/>
</dbReference>
<name>A0AAN2PLI1_9BACI</name>
<dbReference type="CDD" id="cd03784">
    <property type="entry name" value="GT1_Gtf-like"/>
    <property type="match status" value="1"/>
</dbReference>
<proteinExistence type="inferred from homology"/>
<evidence type="ECO:0000313" key="5">
    <source>
        <dbReference type="EMBL" id="CEG34698.1"/>
    </source>
</evidence>
<keyword evidence="3" id="KW-0808">Transferase</keyword>
<dbReference type="PANTHER" id="PTHR48043:SF145">
    <property type="entry name" value="FI06409P-RELATED"/>
    <property type="match status" value="1"/>
</dbReference>
<evidence type="ECO:0000256" key="2">
    <source>
        <dbReference type="ARBA" id="ARBA00022676"/>
    </source>
</evidence>
<evidence type="ECO:0000256" key="1">
    <source>
        <dbReference type="ARBA" id="ARBA00009995"/>
    </source>
</evidence>
<dbReference type="PANTHER" id="PTHR48043">
    <property type="entry name" value="EG:EG0003.4 PROTEIN-RELATED"/>
    <property type="match status" value="1"/>
</dbReference>
<protein>
    <submittedName>
        <fullName evidence="5">Macrolide glycosyltransferase</fullName>
    </submittedName>
</protein>
<keyword evidence="6" id="KW-1185">Reference proteome</keyword>
<comment type="similarity">
    <text evidence="1">Belongs to the UDP-glycosyltransferase family.</text>
</comment>
<gene>
    <name evidence="5" type="ORF">BN1180_04903</name>
</gene>
<dbReference type="NCBIfam" id="TIGR01426">
    <property type="entry name" value="MGT"/>
    <property type="match status" value="1"/>
</dbReference>